<evidence type="ECO:0000256" key="7">
    <source>
        <dbReference type="ARBA" id="ARBA00022833"/>
    </source>
</evidence>
<dbReference type="InterPro" id="IPR047546">
    <property type="entry name" value="Rcat_RBR_RNF216"/>
</dbReference>
<name>A0A7S4TAL2_9STRA</name>
<evidence type="ECO:0000256" key="2">
    <source>
        <dbReference type="ARBA" id="ARBA00022679"/>
    </source>
</evidence>
<evidence type="ECO:0000256" key="5">
    <source>
        <dbReference type="ARBA" id="ARBA00022771"/>
    </source>
</evidence>
<dbReference type="InterPro" id="IPR051628">
    <property type="entry name" value="LUBAC_E3_Ligases"/>
</dbReference>
<dbReference type="EMBL" id="HBNS01062034">
    <property type="protein sequence ID" value="CAE4670451.1"/>
    <property type="molecule type" value="Transcribed_RNA"/>
</dbReference>
<dbReference type="Gene3D" id="1.20.120.1750">
    <property type="match status" value="1"/>
</dbReference>
<gene>
    <name evidence="10" type="ORF">DBRI00130_LOCUS44759</name>
</gene>
<proteinExistence type="predicted"/>
<sequence>MIYHCPSCQYESCRKCGEKPHIPLKCSEVEKENETQGRKTVEEAMTAARIRICPKPSCKKSFFKVEGCNKMTCVCGIHVCYVCRSEIPKSVGYKHFCQKPHCKHDTCKTCPLYSNAKEDDERAMREAGLEAAKEVQKRSLHGSSSINDHNDTTLDRKCDNSKGEVRIDVDALLKDPAKLPKKSSSWNQTMAMNVAPGGGWGQAAPHDVIQQAWGHRIETNRRFRR</sequence>
<accession>A0A7S4TAL2</accession>
<keyword evidence="6" id="KW-0833">Ubl conjugation pathway</keyword>
<evidence type="ECO:0000256" key="4">
    <source>
        <dbReference type="ARBA" id="ARBA00022737"/>
    </source>
</evidence>
<feature type="domain" description="RING-type" evidence="9">
    <location>
        <begin position="1"/>
        <end position="106"/>
    </location>
</feature>
<dbReference type="Pfam" id="PF26200">
    <property type="entry name" value="Rcat_RNF216"/>
    <property type="match status" value="1"/>
</dbReference>
<evidence type="ECO:0000259" key="9">
    <source>
        <dbReference type="PROSITE" id="PS51873"/>
    </source>
</evidence>
<dbReference type="PANTHER" id="PTHR22770:SF47">
    <property type="entry name" value="E3 UBIQUITIN-PROTEIN LIGASE RNF216"/>
    <property type="match status" value="1"/>
</dbReference>
<dbReference type="GO" id="GO:0008270">
    <property type="term" value="F:zinc ion binding"/>
    <property type="evidence" value="ECO:0007669"/>
    <property type="project" value="UniProtKB-KW"/>
</dbReference>
<dbReference type="GO" id="GO:0016740">
    <property type="term" value="F:transferase activity"/>
    <property type="evidence" value="ECO:0007669"/>
    <property type="project" value="UniProtKB-KW"/>
</dbReference>
<dbReference type="SUPFAM" id="SSF57850">
    <property type="entry name" value="RING/U-box"/>
    <property type="match status" value="1"/>
</dbReference>
<keyword evidence="4" id="KW-0677">Repeat</keyword>
<protein>
    <recommendedName>
        <fullName evidence="9">RING-type domain-containing protein</fullName>
    </recommendedName>
</protein>
<dbReference type="PROSITE" id="PS51873">
    <property type="entry name" value="TRIAD"/>
    <property type="match status" value="1"/>
</dbReference>
<evidence type="ECO:0000256" key="8">
    <source>
        <dbReference type="SAM" id="MobiDB-lite"/>
    </source>
</evidence>
<evidence type="ECO:0000256" key="1">
    <source>
        <dbReference type="ARBA" id="ARBA00004906"/>
    </source>
</evidence>
<feature type="compositionally biased region" description="Basic and acidic residues" evidence="8">
    <location>
        <begin position="148"/>
        <end position="158"/>
    </location>
</feature>
<keyword evidence="3" id="KW-0479">Metal-binding</keyword>
<evidence type="ECO:0000256" key="6">
    <source>
        <dbReference type="ARBA" id="ARBA00022786"/>
    </source>
</evidence>
<organism evidence="10">
    <name type="scientific">Ditylum brightwellii</name>
    <dbReference type="NCBI Taxonomy" id="49249"/>
    <lineage>
        <taxon>Eukaryota</taxon>
        <taxon>Sar</taxon>
        <taxon>Stramenopiles</taxon>
        <taxon>Ochrophyta</taxon>
        <taxon>Bacillariophyta</taxon>
        <taxon>Mediophyceae</taxon>
        <taxon>Lithodesmiophycidae</taxon>
        <taxon>Lithodesmiales</taxon>
        <taxon>Lithodesmiaceae</taxon>
        <taxon>Ditylum</taxon>
    </lineage>
</organism>
<reference evidence="10" key="1">
    <citation type="submission" date="2021-01" db="EMBL/GenBank/DDBJ databases">
        <authorList>
            <person name="Corre E."/>
            <person name="Pelletier E."/>
            <person name="Niang G."/>
            <person name="Scheremetjew M."/>
            <person name="Finn R."/>
            <person name="Kale V."/>
            <person name="Holt S."/>
            <person name="Cochrane G."/>
            <person name="Meng A."/>
            <person name="Brown T."/>
            <person name="Cohen L."/>
        </authorList>
    </citation>
    <scope>NUCLEOTIDE SEQUENCE</scope>
    <source>
        <strain evidence="10">GSO104</strain>
    </source>
</reference>
<dbReference type="CDD" id="cd20353">
    <property type="entry name" value="Rcat_RBR_RNF216"/>
    <property type="match status" value="1"/>
</dbReference>
<evidence type="ECO:0000313" key="10">
    <source>
        <dbReference type="EMBL" id="CAE4670451.1"/>
    </source>
</evidence>
<keyword evidence="2" id="KW-0808">Transferase</keyword>
<dbReference type="PANTHER" id="PTHR22770">
    <property type="entry name" value="UBIQUITIN CONJUGATING ENZYME 7 INTERACTING PROTEIN-RELATED"/>
    <property type="match status" value="1"/>
</dbReference>
<keyword evidence="7" id="KW-0862">Zinc</keyword>
<dbReference type="InterPro" id="IPR044066">
    <property type="entry name" value="TRIAD_supradom"/>
</dbReference>
<dbReference type="AlphaFoldDB" id="A0A7S4TAL2"/>
<keyword evidence="5" id="KW-0863">Zinc-finger</keyword>
<comment type="pathway">
    <text evidence="1">Protein modification; protein ubiquitination.</text>
</comment>
<evidence type="ECO:0000256" key="3">
    <source>
        <dbReference type="ARBA" id="ARBA00022723"/>
    </source>
</evidence>
<feature type="region of interest" description="Disordered" evidence="8">
    <location>
        <begin position="137"/>
        <end position="158"/>
    </location>
</feature>